<sequence>YEEEFDKEKAVLEDYYRFLEILLNLLTLEVRLFQLRNPQKSFKAYHNMEPEQEEWIIYIPQALRACDAQMRILQKWRYGLWEGIQLATNNAQQEMGEQTCNWVTFNIAKAWKRLEFKMILHMNRYERVIREIFIVRQTELLMHIIRLEKHEKVRNMTN</sequence>
<reference evidence="1" key="1">
    <citation type="journal article" date="2023" name="IScience">
        <title>Live-bearing cockroach genome reveals convergent evolutionary mechanisms linked to viviparity in insects and beyond.</title>
        <authorList>
            <person name="Fouks B."/>
            <person name="Harrison M.C."/>
            <person name="Mikhailova A.A."/>
            <person name="Marchal E."/>
            <person name="English S."/>
            <person name="Carruthers M."/>
            <person name="Jennings E.C."/>
            <person name="Chiamaka E.L."/>
            <person name="Frigard R.A."/>
            <person name="Pippel M."/>
            <person name="Attardo G.M."/>
            <person name="Benoit J.B."/>
            <person name="Bornberg-Bauer E."/>
            <person name="Tobe S.S."/>
        </authorList>
    </citation>
    <scope>NUCLEOTIDE SEQUENCE</scope>
    <source>
        <strain evidence="1">Stay&amp;Tobe</strain>
    </source>
</reference>
<organism evidence="1 2">
    <name type="scientific">Diploptera punctata</name>
    <name type="common">Pacific beetle cockroach</name>
    <dbReference type="NCBI Taxonomy" id="6984"/>
    <lineage>
        <taxon>Eukaryota</taxon>
        <taxon>Metazoa</taxon>
        <taxon>Ecdysozoa</taxon>
        <taxon>Arthropoda</taxon>
        <taxon>Hexapoda</taxon>
        <taxon>Insecta</taxon>
        <taxon>Pterygota</taxon>
        <taxon>Neoptera</taxon>
        <taxon>Polyneoptera</taxon>
        <taxon>Dictyoptera</taxon>
        <taxon>Blattodea</taxon>
        <taxon>Blaberoidea</taxon>
        <taxon>Blaberidae</taxon>
        <taxon>Diplopterinae</taxon>
        <taxon>Diploptera</taxon>
    </lineage>
</organism>
<keyword evidence="2" id="KW-1185">Reference proteome</keyword>
<dbReference type="Proteomes" id="UP001233999">
    <property type="component" value="Unassembled WGS sequence"/>
</dbReference>
<name>A0AAD7ZV04_DIPPU</name>
<accession>A0AAD7ZV04</accession>
<evidence type="ECO:0000313" key="1">
    <source>
        <dbReference type="EMBL" id="KAJ9586607.1"/>
    </source>
</evidence>
<comment type="caution">
    <text evidence="1">The sequence shown here is derived from an EMBL/GenBank/DDBJ whole genome shotgun (WGS) entry which is preliminary data.</text>
</comment>
<dbReference type="AlphaFoldDB" id="A0AAD7ZV04"/>
<gene>
    <name evidence="1" type="ORF">L9F63_019800</name>
</gene>
<proteinExistence type="predicted"/>
<protein>
    <submittedName>
        <fullName evidence="1">Uncharacterized protein</fullName>
    </submittedName>
</protein>
<dbReference type="EMBL" id="JASPKZ010006857">
    <property type="protein sequence ID" value="KAJ9586607.1"/>
    <property type="molecule type" value="Genomic_DNA"/>
</dbReference>
<reference evidence="1" key="2">
    <citation type="submission" date="2023-05" db="EMBL/GenBank/DDBJ databases">
        <authorList>
            <person name="Fouks B."/>
        </authorList>
    </citation>
    <scope>NUCLEOTIDE SEQUENCE</scope>
    <source>
        <strain evidence="1">Stay&amp;Tobe</strain>
        <tissue evidence="1">Testes</tissue>
    </source>
</reference>
<feature type="non-terminal residue" evidence="1">
    <location>
        <position position="1"/>
    </location>
</feature>
<evidence type="ECO:0000313" key="2">
    <source>
        <dbReference type="Proteomes" id="UP001233999"/>
    </source>
</evidence>